<dbReference type="HOGENOM" id="CLU_047093_0_0_6"/>
<evidence type="ECO:0000313" key="5">
    <source>
        <dbReference type="Proteomes" id="UP000006062"/>
    </source>
</evidence>
<dbReference type="STRING" id="765911.Thivi_3672"/>
<evidence type="ECO:0000313" key="4">
    <source>
        <dbReference type="EMBL" id="AFL75523.1"/>
    </source>
</evidence>
<feature type="domain" description="Cas12f1-like TNB" evidence="3">
    <location>
        <begin position="345"/>
        <end position="406"/>
    </location>
</feature>
<dbReference type="Proteomes" id="UP000006062">
    <property type="component" value="Chromosome"/>
</dbReference>
<gene>
    <name evidence="4" type="ordered locus">Thivi_3672</name>
</gene>
<evidence type="ECO:0000256" key="2">
    <source>
        <dbReference type="SAM" id="MobiDB-lite"/>
    </source>
</evidence>
<sequence>MKVTRTLHADVPAELTPICQAMGYLRADIWRRYGALGNVGRSALDIRKDIVARNLYGALPIDGTIRNETTKDVVNDLLTYKAAAKLKVRQAIAKRTNDPTERKRLYTLLKNDRWLDDPFLHRQMRAHFRHGVSHTANQFIVRSDKHSSAVVDGRLVITIRIAKQYGMDIRLITTSNGKHVDLTGCNLRICVKDGFTEIHYATDKAPGRPHGEQTLGIDKGYTEAFTDSDGDAHGATFGAVLTAYSDAAAKTGKSRNQLHALEKKHRAGGYIAKADRIRRCNLGRKKIDARRSRAQQRLRTVAYQSAHSLADKAALVVSEDLTSPIASKVQWKRYNRRMSGWAKGTLADALDSVCEQRGAEHVLVNAAYTSQMDSVTGLLQGKRVGDKFYRATGDVLQADRNAALNVLARLSDPEITRLTPYRDVKRLLLARSPAPLSVKRLELSDSSRQPSADKSIEQICSRKMEQ</sequence>
<evidence type="ECO:0000259" key="3">
    <source>
        <dbReference type="Pfam" id="PF07282"/>
    </source>
</evidence>
<dbReference type="Pfam" id="PF07282">
    <property type="entry name" value="Cas12f1-like_TNB"/>
    <property type="match status" value="1"/>
</dbReference>
<dbReference type="EMBL" id="CP003154">
    <property type="protein sequence ID" value="AFL75523.1"/>
    <property type="molecule type" value="Genomic_DNA"/>
</dbReference>
<keyword evidence="1" id="KW-0238">DNA-binding</keyword>
<feature type="compositionally biased region" description="Basic and acidic residues" evidence="2">
    <location>
        <begin position="454"/>
        <end position="466"/>
    </location>
</feature>
<dbReference type="eggNOG" id="COG0675">
    <property type="taxonomic scope" value="Bacteria"/>
</dbReference>
<evidence type="ECO:0000256" key="1">
    <source>
        <dbReference type="ARBA" id="ARBA00023125"/>
    </source>
</evidence>
<name>I3YEV5_THIV6</name>
<proteinExistence type="predicted"/>
<accession>I3YEV5</accession>
<dbReference type="KEGG" id="tvi:Thivi_3672"/>
<dbReference type="InterPro" id="IPR010095">
    <property type="entry name" value="Cas12f1-like_TNB"/>
</dbReference>
<protein>
    <submittedName>
        <fullName evidence="4">Transposase</fullName>
    </submittedName>
</protein>
<feature type="region of interest" description="Disordered" evidence="2">
    <location>
        <begin position="440"/>
        <end position="466"/>
    </location>
</feature>
<dbReference type="AlphaFoldDB" id="I3YEV5"/>
<reference evidence="4 5" key="1">
    <citation type="submission" date="2012-06" db="EMBL/GenBank/DDBJ databases">
        <title>Complete sequence of Thiocystis violascens DSM 198.</title>
        <authorList>
            <consortium name="US DOE Joint Genome Institute"/>
            <person name="Lucas S."/>
            <person name="Han J."/>
            <person name="Lapidus A."/>
            <person name="Cheng J.-F."/>
            <person name="Goodwin L."/>
            <person name="Pitluck S."/>
            <person name="Peters L."/>
            <person name="Ovchinnikova G."/>
            <person name="Teshima H."/>
            <person name="Detter J.C."/>
            <person name="Han C."/>
            <person name="Tapia R."/>
            <person name="Land M."/>
            <person name="Hauser L."/>
            <person name="Kyrpides N."/>
            <person name="Ivanova N."/>
            <person name="Pagani I."/>
            <person name="Vogl K."/>
            <person name="Liu Z."/>
            <person name="Frigaard N.-U."/>
            <person name="Bryant D."/>
            <person name="Woyke T."/>
        </authorList>
    </citation>
    <scope>NUCLEOTIDE SEQUENCE [LARGE SCALE GENOMIC DNA]</scope>
    <source>
        <strain evidence="5">ATCC 17096 / DSM 198 / 6111</strain>
    </source>
</reference>
<organism evidence="4 5">
    <name type="scientific">Thiocystis violascens (strain ATCC 17096 / DSM 198 / 6111)</name>
    <name type="common">Chromatium violascens</name>
    <dbReference type="NCBI Taxonomy" id="765911"/>
    <lineage>
        <taxon>Bacteria</taxon>
        <taxon>Pseudomonadati</taxon>
        <taxon>Pseudomonadota</taxon>
        <taxon>Gammaproteobacteria</taxon>
        <taxon>Chromatiales</taxon>
        <taxon>Chromatiaceae</taxon>
        <taxon>Thiocystis</taxon>
    </lineage>
</organism>
<dbReference type="GO" id="GO:0003677">
    <property type="term" value="F:DNA binding"/>
    <property type="evidence" value="ECO:0007669"/>
    <property type="project" value="UniProtKB-KW"/>
</dbReference>
<dbReference type="OrthoDB" id="501880at2"/>
<keyword evidence="5" id="KW-1185">Reference proteome</keyword>
<dbReference type="RefSeq" id="WP_014779918.1">
    <property type="nucleotide sequence ID" value="NC_018012.1"/>
</dbReference>